<organism evidence="1 2">
    <name type="scientific">Corynebacterium auriscanis</name>
    <dbReference type="NCBI Taxonomy" id="99807"/>
    <lineage>
        <taxon>Bacteria</taxon>
        <taxon>Bacillati</taxon>
        <taxon>Actinomycetota</taxon>
        <taxon>Actinomycetes</taxon>
        <taxon>Mycobacteriales</taxon>
        <taxon>Corynebacteriaceae</taxon>
        <taxon>Corynebacterium</taxon>
    </lineage>
</organism>
<keyword evidence="2" id="KW-1185">Reference proteome</keyword>
<dbReference type="GeneID" id="300553061"/>
<protein>
    <submittedName>
        <fullName evidence="1">Uncharacterized protein</fullName>
    </submittedName>
</protein>
<sequence length="66" mass="7457">MAHKTDEAPRNHFNETDLTVLDELAGQFATQRLAELENAEPLSSFTAADHWGEMTIVRPFRDGNSR</sequence>
<name>A0A0A2DHP1_9CORY</name>
<evidence type="ECO:0000313" key="1">
    <source>
        <dbReference type="EMBL" id="KGM18725.1"/>
    </source>
</evidence>
<gene>
    <name evidence="1" type="ORF">MA47_05250</name>
</gene>
<accession>A0A0A2DHP1</accession>
<dbReference type="EMBL" id="JRVJ01000005">
    <property type="protein sequence ID" value="KGM18725.1"/>
    <property type="molecule type" value="Genomic_DNA"/>
</dbReference>
<evidence type="ECO:0000313" key="2">
    <source>
        <dbReference type="Proteomes" id="UP000030145"/>
    </source>
</evidence>
<dbReference type="AlphaFoldDB" id="A0A0A2DHP1"/>
<reference evidence="1 2" key="1">
    <citation type="submission" date="2014-10" db="EMBL/GenBank/DDBJ databases">
        <title>Whole Genome sequence of Corynebacterium auriscanis strain CIP 106629.</title>
        <authorList>
            <person name="Hassan S.S."/>
            <person name="Jamal S.B."/>
            <person name="Tiwari S."/>
            <person name="Oliveira L.D.C."/>
            <person name="Souza F."/>
            <person name="Mariano D.C."/>
            <person name="Almeida S."/>
            <person name="Dorella F."/>
            <person name="Pereira F."/>
            <person name="Carvalho A."/>
            <person name="Leal C.A."/>
            <person name="Soares S.D.C."/>
            <person name="Figueiredo H.C."/>
            <person name="Silva A."/>
            <person name="Azevedo V.A."/>
        </authorList>
    </citation>
    <scope>NUCLEOTIDE SEQUENCE [LARGE SCALE GENOMIC DNA]</scope>
    <source>
        <strain evidence="1 2">CIP 106629</strain>
    </source>
</reference>
<proteinExistence type="predicted"/>
<dbReference type="Proteomes" id="UP000030145">
    <property type="component" value="Unassembled WGS sequence"/>
</dbReference>
<dbReference type="RefSeq" id="WP_035114026.1">
    <property type="nucleotide sequence ID" value="NZ_CP047046.1"/>
</dbReference>
<comment type="caution">
    <text evidence="1">The sequence shown here is derived from an EMBL/GenBank/DDBJ whole genome shotgun (WGS) entry which is preliminary data.</text>
</comment>